<organism evidence="2 3">
    <name type="scientific">Dentiscutata erythropus</name>
    <dbReference type="NCBI Taxonomy" id="1348616"/>
    <lineage>
        <taxon>Eukaryota</taxon>
        <taxon>Fungi</taxon>
        <taxon>Fungi incertae sedis</taxon>
        <taxon>Mucoromycota</taxon>
        <taxon>Glomeromycotina</taxon>
        <taxon>Glomeromycetes</taxon>
        <taxon>Diversisporales</taxon>
        <taxon>Gigasporaceae</taxon>
        <taxon>Dentiscutata</taxon>
    </lineage>
</organism>
<gene>
    <name evidence="2" type="ORF">DERYTH_LOCUS4432</name>
</gene>
<sequence>MKCSKCKLKRLSKEFPLKAVSNLCKHIPTWCLECVITYLEDKAESNDLIGPGCPECNEVLAQKEIDYITSFWTRASFKLNIPNFSPEEVTEVANETGEFYVALLNGQKYTFKLEETSSVRALKIALMKKTAIESGKQKLVFKGVELNEDDKSIVSYGVHAGCHIQLVVILYSITKEVSIADLAFDLYWGYPIMGRDYLDGTCLIYAGTSLWKTYDYNKKCYPNIHYIRHSGDIMNETNRQGHHRITIKLNQLPKEVSTLYFVLSAWTCPNISHFVNPSFQLYDEKSPQEQLCNYSIQTAANSQAVIMCYVAKSFEGTWQVIEAGVESNGNARNYDPIKRKILALEQNM</sequence>
<dbReference type="SUPFAM" id="SSF54236">
    <property type="entry name" value="Ubiquitin-like"/>
    <property type="match status" value="1"/>
</dbReference>
<name>A0A9N9AM33_9GLOM</name>
<dbReference type="OrthoDB" id="2318873at2759"/>
<feature type="non-terminal residue" evidence="2">
    <location>
        <position position="1"/>
    </location>
</feature>
<dbReference type="InterPro" id="IPR003325">
    <property type="entry name" value="TerD"/>
</dbReference>
<dbReference type="Proteomes" id="UP000789405">
    <property type="component" value="Unassembled WGS sequence"/>
</dbReference>
<evidence type="ECO:0000259" key="1">
    <source>
        <dbReference type="PROSITE" id="PS50053"/>
    </source>
</evidence>
<feature type="domain" description="Ubiquitin-like" evidence="1">
    <location>
        <begin position="97"/>
        <end position="168"/>
    </location>
</feature>
<dbReference type="SMART" id="SM00213">
    <property type="entry name" value="UBQ"/>
    <property type="match status" value="1"/>
</dbReference>
<dbReference type="CDD" id="cd06974">
    <property type="entry name" value="TerD_like"/>
    <property type="match status" value="1"/>
</dbReference>
<dbReference type="Pfam" id="PF02342">
    <property type="entry name" value="TerD"/>
    <property type="match status" value="1"/>
</dbReference>
<dbReference type="PANTHER" id="PTHR32097">
    <property type="entry name" value="CAMP-BINDING PROTEIN 1-RELATED"/>
    <property type="match status" value="1"/>
</dbReference>
<dbReference type="Gene3D" id="2.60.60.30">
    <property type="entry name" value="sav2460 like domains"/>
    <property type="match status" value="1"/>
</dbReference>
<accession>A0A9N9AM33</accession>
<dbReference type="InterPro" id="IPR051324">
    <property type="entry name" value="Stress/Tellurium_Resist"/>
</dbReference>
<dbReference type="PANTHER" id="PTHR32097:SF17">
    <property type="entry name" value="CAMP-BINDING PROTEIN 1-RELATED"/>
    <property type="match status" value="1"/>
</dbReference>
<keyword evidence="3" id="KW-1185">Reference proteome</keyword>
<dbReference type="Gene3D" id="3.10.20.90">
    <property type="entry name" value="Phosphatidylinositol 3-kinase Catalytic Subunit, Chain A, domain 1"/>
    <property type="match status" value="1"/>
</dbReference>
<dbReference type="AlphaFoldDB" id="A0A9N9AM33"/>
<dbReference type="EMBL" id="CAJVPY010001700">
    <property type="protein sequence ID" value="CAG8532913.1"/>
    <property type="molecule type" value="Genomic_DNA"/>
</dbReference>
<dbReference type="Pfam" id="PF00240">
    <property type="entry name" value="ubiquitin"/>
    <property type="match status" value="1"/>
</dbReference>
<comment type="caution">
    <text evidence="2">The sequence shown here is derived from an EMBL/GenBank/DDBJ whole genome shotgun (WGS) entry which is preliminary data.</text>
</comment>
<evidence type="ECO:0000313" key="3">
    <source>
        <dbReference type="Proteomes" id="UP000789405"/>
    </source>
</evidence>
<dbReference type="CDD" id="cd17039">
    <property type="entry name" value="Ubl_ubiquitin_like"/>
    <property type="match status" value="1"/>
</dbReference>
<evidence type="ECO:0000313" key="2">
    <source>
        <dbReference type="EMBL" id="CAG8532913.1"/>
    </source>
</evidence>
<proteinExistence type="predicted"/>
<dbReference type="InterPro" id="IPR029071">
    <property type="entry name" value="Ubiquitin-like_domsf"/>
</dbReference>
<reference evidence="2" key="1">
    <citation type="submission" date="2021-06" db="EMBL/GenBank/DDBJ databases">
        <authorList>
            <person name="Kallberg Y."/>
            <person name="Tangrot J."/>
            <person name="Rosling A."/>
        </authorList>
    </citation>
    <scope>NUCLEOTIDE SEQUENCE</scope>
    <source>
        <strain evidence="2">MA453B</strain>
    </source>
</reference>
<dbReference type="InterPro" id="IPR000626">
    <property type="entry name" value="Ubiquitin-like_dom"/>
</dbReference>
<dbReference type="PROSITE" id="PS50053">
    <property type="entry name" value="UBIQUITIN_2"/>
    <property type="match status" value="1"/>
</dbReference>
<protein>
    <submittedName>
        <fullName evidence="2">25731_t:CDS:1</fullName>
    </submittedName>
</protein>